<evidence type="ECO:0000313" key="1">
    <source>
        <dbReference type="EMBL" id="KWV60861.1"/>
    </source>
</evidence>
<evidence type="ECO:0000313" key="2">
    <source>
        <dbReference type="Proteomes" id="UP000057737"/>
    </source>
</evidence>
<dbReference type="EMBL" id="LNCU01000010">
    <property type="protein sequence ID" value="KWV60861.1"/>
    <property type="molecule type" value="Genomic_DNA"/>
</dbReference>
<comment type="caution">
    <text evidence="1">The sequence shown here is derived from an EMBL/GenBank/DDBJ whole genome shotgun (WGS) entry which is preliminary data.</text>
</comment>
<reference evidence="1 2" key="1">
    <citation type="submission" date="2015-11" db="EMBL/GenBank/DDBJ databases">
        <title>Draft Genome Sequence of the Strain BR 10303 (Bradyrhizobium sp.) isolated from nodules of Centrolobium paraense.</title>
        <authorList>
            <person name="Zelli J.E."/>
            <person name="Simoes-Araujo J.L."/>
            <person name="Barauna A.C."/>
            <person name="Silva K."/>
        </authorList>
    </citation>
    <scope>NUCLEOTIDE SEQUENCE [LARGE SCALE GENOMIC DNA]</scope>
    <source>
        <strain evidence="1 2">BR 10303</strain>
    </source>
</reference>
<protein>
    <submittedName>
        <fullName evidence="1">Uncharacterized protein</fullName>
    </submittedName>
</protein>
<proteinExistence type="predicted"/>
<dbReference type="Proteomes" id="UP000057737">
    <property type="component" value="Unassembled WGS sequence"/>
</dbReference>
<keyword evidence="2" id="KW-1185">Reference proteome</keyword>
<gene>
    <name evidence="1" type="ORF">AS156_25860</name>
</gene>
<accession>A0A120FRY9</accession>
<name>A0A120FRY9_9BRAD</name>
<organism evidence="1 2">
    <name type="scientific">Bradyrhizobium macuxiense</name>
    <dbReference type="NCBI Taxonomy" id="1755647"/>
    <lineage>
        <taxon>Bacteria</taxon>
        <taxon>Pseudomonadati</taxon>
        <taxon>Pseudomonadota</taxon>
        <taxon>Alphaproteobacteria</taxon>
        <taxon>Hyphomicrobiales</taxon>
        <taxon>Nitrobacteraceae</taxon>
        <taxon>Bradyrhizobium</taxon>
    </lineage>
</organism>
<dbReference type="AlphaFoldDB" id="A0A120FRY9"/>
<sequence>MVGKRLPVEPGSILRPAIRVMQQRGGGFAFQWPNAGRPASAGRRSRGRCVLRARIATAPAEIPDIHPNIAEIYRRKVARFAEACSSGQRGPGD</sequence>